<evidence type="ECO:0000313" key="1">
    <source>
        <dbReference type="EMBL" id="SMG43394.1"/>
    </source>
</evidence>
<keyword evidence="2" id="KW-1185">Reference proteome</keyword>
<accession>A0A1X7KRG3</accession>
<proteinExistence type="predicted"/>
<sequence>MSKQSTKTTQHSSISVKSSQRAALWSKRGLMSLCLPLLFSACVSEPQSEAPIVTETKTVAIPKSLTARTQAAVCRLATNGDLVDCIKAYDNQLNSCNADKGRIEDFQKDPK</sequence>
<protein>
    <submittedName>
        <fullName evidence="1">Uncharacterized protein</fullName>
    </submittedName>
</protein>
<name>A0A1X7KRG3_9BURK</name>
<dbReference type="AlphaFoldDB" id="A0A1X7KRG3"/>
<reference evidence="2" key="1">
    <citation type="submission" date="2017-04" db="EMBL/GenBank/DDBJ databases">
        <authorList>
            <person name="Varghese N."/>
            <person name="Submissions S."/>
        </authorList>
    </citation>
    <scope>NUCLEOTIDE SEQUENCE [LARGE SCALE GENOMIC DNA]</scope>
    <source>
        <strain evidence="2">LMG 29540</strain>
    </source>
</reference>
<dbReference type="NCBIfam" id="NF038368">
    <property type="entry name" value="P2_Rz1"/>
    <property type="match status" value="1"/>
</dbReference>
<dbReference type="Proteomes" id="UP000193228">
    <property type="component" value="Unassembled WGS sequence"/>
</dbReference>
<dbReference type="Pfam" id="PF23793">
    <property type="entry name" value="LysC"/>
    <property type="match status" value="1"/>
</dbReference>
<evidence type="ECO:0000313" key="2">
    <source>
        <dbReference type="Proteomes" id="UP000193228"/>
    </source>
</evidence>
<dbReference type="EMBL" id="FXAT01000004">
    <property type="protein sequence ID" value="SMG43394.1"/>
    <property type="molecule type" value="Genomic_DNA"/>
</dbReference>
<dbReference type="STRING" id="1515439.SAMN06265784_104158"/>
<dbReference type="InterPro" id="IPR047737">
    <property type="entry name" value="LysC"/>
</dbReference>
<gene>
    <name evidence="1" type="ORF">SAMN06265784_104158</name>
</gene>
<dbReference type="RefSeq" id="WP_143808935.1">
    <property type="nucleotide sequence ID" value="NZ_FXAT01000004.1"/>
</dbReference>
<organism evidence="1 2">
    <name type="scientific">Paraburkholderia susongensis</name>
    <dbReference type="NCBI Taxonomy" id="1515439"/>
    <lineage>
        <taxon>Bacteria</taxon>
        <taxon>Pseudomonadati</taxon>
        <taxon>Pseudomonadota</taxon>
        <taxon>Betaproteobacteria</taxon>
        <taxon>Burkholderiales</taxon>
        <taxon>Burkholderiaceae</taxon>
        <taxon>Paraburkholderia</taxon>
    </lineage>
</organism>
<dbReference type="InterPro" id="IPR058979">
    <property type="entry name" value="LysC-like"/>
</dbReference>